<organism evidence="5 6">
    <name type="scientific">Fasciola gigantica</name>
    <name type="common">Giant liver fluke</name>
    <dbReference type="NCBI Taxonomy" id="46835"/>
    <lineage>
        <taxon>Eukaryota</taxon>
        <taxon>Metazoa</taxon>
        <taxon>Spiralia</taxon>
        <taxon>Lophotrochozoa</taxon>
        <taxon>Platyhelminthes</taxon>
        <taxon>Trematoda</taxon>
        <taxon>Digenea</taxon>
        <taxon>Plagiorchiida</taxon>
        <taxon>Echinostomata</taxon>
        <taxon>Echinostomatoidea</taxon>
        <taxon>Fasciolidae</taxon>
        <taxon>Fasciola</taxon>
    </lineage>
</organism>
<dbReference type="STRING" id="46835.A0A504YRC6"/>
<dbReference type="GO" id="GO:0005739">
    <property type="term" value="C:mitochondrion"/>
    <property type="evidence" value="ECO:0007669"/>
    <property type="project" value="GOC"/>
</dbReference>
<dbReference type="Gene3D" id="3.30.9.10">
    <property type="entry name" value="D-Amino Acid Oxidase, subunit A, domain 2"/>
    <property type="match status" value="1"/>
</dbReference>
<dbReference type="OrthoDB" id="424974at2759"/>
<dbReference type="GO" id="GO:0032981">
    <property type="term" value="P:mitochondrial respiratory chain complex I assembly"/>
    <property type="evidence" value="ECO:0007669"/>
    <property type="project" value="TreeGrafter"/>
</dbReference>
<gene>
    <name evidence="5" type="ORF">FGIG_02937</name>
</gene>
<evidence type="ECO:0000256" key="2">
    <source>
        <dbReference type="ARBA" id="ARBA00039785"/>
    </source>
</evidence>
<comment type="caution">
    <text evidence="5">The sequence shown here is derived from an EMBL/GenBank/DDBJ whole genome shotgun (WGS) entry which is preliminary data.</text>
</comment>
<accession>A0A504YRC6</accession>
<comment type="function">
    <text evidence="3">Required for the assembly of the mitochondrial membrane respiratory chain NADH dehydrogenase (Complex I). Involved in mid-late stages of complex I assembly.</text>
</comment>
<dbReference type="Gene3D" id="3.50.50.60">
    <property type="entry name" value="FAD/NAD(P)-binding domain"/>
    <property type="match status" value="1"/>
</dbReference>
<evidence type="ECO:0000313" key="6">
    <source>
        <dbReference type="Proteomes" id="UP000316759"/>
    </source>
</evidence>
<evidence type="ECO:0000256" key="1">
    <source>
        <dbReference type="ARBA" id="ARBA00023002"/>
    </source>
</evidence>
<dbReference type="PANTHER" id="PTHR13847:SF287">
    <property type="entry name" value="FAD-DEPENDENT OXIDOREDUCTASE DOMAIN-CONTAINING PROTEIN 1"/>
    <property type="match status" value="1"/>
</dbReference>
<sequence>MSLFASEFLRNVKDYLTVLDNTQLDIEFNPQGCLILANQSQAETLEQNFQLQLYDEKLCYLSFLRDLGAKVELLDKSKLKSRWPWLNIEDVEVGCYGYENEGWFDPWLLLKALRAKCHMLGVNYVVGEVVDFEASRYMHVITFPDMPERAPVTGLALREAVLEFYLCPQIALPNGSKNNIKFSMVVNAAGPWASDLARLAEIGVNEDLSVPLPVEPRLRHVFVVRPKRRNPLAHATSGPFETDTTPLPGLDTPFLIDPSRLFVERRGLSGEFIVYSDDPQWDIPRVVDEAAYHGLDVDHNLFKTKLKDQLGHRIPSLSSVEVVSAWTAICDYNTVDQNLIIGHHPFHVNMFFCNGSSGHGTQHAVAIGRAISELILYGHYKTIDLTRFSFDRLCLHEQITETNAF</sequence>
<evidence type="ECO:0000313" key="5">
    <source>
        <dbReference type="EMBL" id="TPP62969.1"/>
    </source>
</evidence>
<dbReference type="InterPro" id="IPR036188">
    <property type="entry name" value="FAD/NAD-bd_sf"/>
</dbReference>
<dbReference type="PANTHER" id="PTHR13847">
    <property type="entry name" value="SARCOSINE DEHYDROGENASE-RELATED"/>
    <property type="match status" value="1"/>
</dbReference>
<feature type="domain" description="FAD dependent oxidoreductase" evidence="4">
    <location>
        <begin position="18"/>
        <end position="374"/>
    </location>
</feature>
<dbReference type="SUPFAM" id="SSF51905">
    <property type="entry name" value="FAD/NAD(P)-binding domain"/>
    <property type="match status" value="1"/>
</dbReference>
<reference evidence="5 6" key="1">
    <citation type="submission" date="2019-04" db="EMBL/GenBank/DDBJ databases">
        <title>Annotation for the trematode Fasciola gigantica.</title>
        <authorList>
            <person name="Choi Y.-J."/>
        </authorList>
    </citation>
    <scope>NUCLEOTIDE SEQUENCE [LARGE SCALE GENOMIC DNA]</scope>
    <source>
        <strain evidence="5">Uganda_cow_1</strain>
    </source>
</reference>
<dbReference type="Proteomes" id="UP000316759">
    <property type="component" value="Unassembled WGS sequence"/>
</dbReference>
<dbReference type="EMBL" id="SUNJ01006239">
    <property type="protein sequence ID" value="TPP62969.1"/>
    <property type="molecule type" value="Genomic_DNA"/>
</dbReference>
<evidence type="ECO:0000259" key="4">
    <source>
        <dbReference type="Pfam" id="PF01266"/>
    </source>
</evidence>
<proteinExistence type="predicted"/>
<protein>
    <recommendedName>
        <fullName evidence="2">FAD-dependent oxidoreductase domain-containing protein 1</fullName>
    </recommendedName>
</protein>
<dbReference type="AlphaFoldDB" id="A0A504YRC6"/>
<dbReference type="InterPro" id="IPR006076">
    <property type="entry name" value="FAD-dep_OxRdtase"/>
</dbReference>
<keyword evidence="6" id="KW-1185">Reference proteome</keyword>
<dbReference type="GO" id="GO:0016491">
    <property type="term" value="F:oxidoreductase activity"/>
    <property type="evidence" value="ECO:0007669"/>
    <property type="project" value="UniProtKB-KW"/>
</dbReference>
<name>A0A504YRC6_FASGI</name>
<evidence type="ECO:0000256" key="3">
    <source>
        <dbReference type="ARBA" id="ARBA00046185"/>
    </source>
</evidence>
<keyword evidence="1" id="KW-0560">Oxidoreductase</keyword>
<dbReference type="Pfam" id="PF01266">
    <property type="entry name" value="DAO"/>
    <property type="match status" value="1"/>
</dbReference>